<evidence type="ECO:0000256" key="1">
    <source>
        <dbReference type="ARBA" id="ARBA00022468"/>
    </source>
</evidence>
<accession>A0A2S2N6U8</accession>
<reference evidence="4" key="1">
    <citation type="submission" date="2018-04" db="EMBL/GenBank/DDBJ databases">
        <title>Transcriptome of Schizaphis graminum biotype I.</title>
        <authorList>
            <person name="Scully E.D."/>
            <person name="Geib S.M."/>
            <person name="Palmer N.A."/>
            <person name="Koch K."/>
            <person name="Bradshaw J."/>
            <person name="Heng-Moss T."/>
            <person name="Sarath G."/>
        </authorList>
    </citation>
    <scope>NUCLEOTIDE SEQUENCE</scope>
</reference>
<dbReference type="Pfam" id="PF02759">
    <property type="entry name" value="RUN"/>
    <property type="match status" value="1"/>
</dbReference>
<dbReference type="InterPro" id="IPR004012">
    <property type="entry name" value="Run_dom"/>
</dbReference>
<dbReference type="AlphaFoldDB" id="A0A2S2N6U8"/>
<feature type="compositionally biased region" description="Basic and acidic residues" evidence="2">
    <location>
        <begin position="330"/>
        <end position="340"/>
    </location>
</feature>
<dbReference type="InterPro" id="IPR021935">
    <property type="entry name" value="SGSM1/2_RBD"/>
</dbReference>
<keyword evidence="1" id="KW-0343">GTPase activation</keyword>
<protein>
    <submittedName>
        <fullName evidence="4">Small G protein signaling modulator 1</fullName>
    </submittedName>
</protein>
<evidence type="ECO:0000259" key="3">
    <source>
        <dbReference type="PROSITE" id="PS50826"/>
    </source>
</evidence>
<name>A0A2S2N6U8_SCHGA</name>
<dbReference type="Gene3D" id="2.30.29.230">
    <property type="match status" value="1"/>
</dbReference>
<dbReference type="SUPFAM" id="SSF140741">
    <property type="entry name" value="RUN domain-like"/>
    <property type="match status" value="1"/>
</dbReference>
<evidence type="ECO:0000256" key="2">
    <source>
        <dbReference type="SAM" id="MobiDB-lite"/>
    </source>
</evidence>
<evidence type="ECO:0000313" key="4">
    <source>
        <dbReference type="EMBL" id="MBY12943.1"/>
    </source>
</evidence>
<sequence length="340" mass="37924">MDLNNTSKKFKEQLIKNVKKEVKQIMEEAVTRKFVHEESGSITSLCAAVEACLSQGLRRRALGLFKTSSTTALLHKMAKNFEPASIISQKVQEMENTDPNNDSCATRAASVNSTLTSSITLPNVHPPPLTKKNSAGSGLGPTSNTLPKYLWIRLALFEKLLAVIIDHLVQNCSKYYEKDSLVADPDYGSILSSLLVGPCALDYSRTKSHDQFWTDPPADELVQRHRISSGYHTSPPCRTPINYRRNLHATSNDDNQRQTPISAKDYVESLHQNNRVTLLYGKNNVLVLPKDVTEPMAGYLSLHQTANSLIIKWTPNQLMNCHSPGTNQNDHPEIDTSDKR</sequence>
<dbReference type="Gene3D" id="1.20.58.900">
    <property type="match status" value="1"/>
</dbReference>
<dbReference type="GO" id="GO:0005096">
    <property type="term" value="F:GTPase activator activity"/>
    <property type="evidence" value="ECO:0007669"/>
    <property type="project" value="UniProtKB-KW"/>
</dbReference>
<dbReference type="PROSITE" id="PS50826">
    <property type="entry name" value="RUN"/>
    <property type="match status" value="1"/>
</dbReference>
<proteinExistence type="predicted"/>
<gene>
    <name evidence="4" type="primary">SGSM1_0</name>
    <name evidence="4" type="ORF">g.161269</name>
</gene>
<feature type="domain" description="RUN" evidence="3">
    <location>
        <begin position="36"/>
        <end position="210"/>
    </location>
</feature>
<dbReference type="Pfam" id="PF12068">
    <property type="entry name" value="PH_RBD"/>
    <property type="match status" value="1"/>
</dbReference>
<feature type="region of interest" description="Disordered" evidence="2">
    <location>
        <begin position="117"/>
        <end position="139"/>
    </location>
</feature>
<dbReference type="CDD" id="cd17687">
    <property type="entry name" value="RUN_SGSM1_like"/>
    <property type="match status" value="1"/>
</dbReference>
<dbReference type="EMBL" id="GGMR01000324">
    <property type="protein sequence ID" value="MBY12943.1"/>
    <property type="molecule type" value="Transcribed_RNA"/>
</dbReference>
<feature type="region of interest" description="Disordered" evidence="2">
    <location>
        <begin position="321"/>
        <end position="340"/>
    </location>
</feature>
<dbReference type="SMART" id="SM00593">
    <property type="entry name" value="RUN"/>
    <property type="match status" value="1"/>
</dbReference>
<organism evidence="4">
    <name type="scientific">Schizaphis graminum</name>
    <name type="common">Green bug aphid</name>
    <dbReference type="NCBI Taxonomy" id="13262"/>
    <lineage>
        <taxon>Eukaryota</taxon>
        <taxon>Metazoa</taxon>
        <taxon>Ecdysozoa</taxon>
        <taxon>Arthropoda</taxon>
        <taxon>Hexapoda</taxon>
        <taxon>Insecta</taxon>
        <taxon>Pterygota</taxon>
        <taxon>Neoptera</taxon>
        <taxon>Paraneoptera</taxon>
        <taxon>Hemiptera</taxon>
        <taxon>Sternorrhyncha</taxon>
        <taxon>Aphidomorpha</taxon>
        <taxon>Aphidoidea</taxon>
        <taxon>Aphididae</taxon>
        <taxon>Aphidini</taxon>
        <taxon>Schizaphis</taxon>
    </lineage>
</organism>
<dbReference type="InterPro" id="IPR037213">
    <property type="entry name" value="Run_dom_sf"/>
</dbReference>